<evidence type="ECO:0000259" key="8">
    <source>
        <dbReference type="Pfam" id="PF03176"/>
    </source>
</evidence>
<dbReference type="Proteomes" id="UP000238823">
    <property type="component" value="Unassembled WGS sequence"/>
</dbReference>
<evidence type="ECO:0000256" key="1">
    <source>
        <dbReference type="ARBA" id="ARBA00004651"/>
    </source>
</evidence>
<feature type="transmembrane region" description="Helical" evidence="7">
    <location>
        <begin position="714"/>
        <end position="734"/>
    </location>
</feature>
<evidence type="ECO:0000256" key="6">
    <source>
        <dbReference type="SAM" id="MobiDB-lite"/>
    </source>
</evidence>
<evidence type="ECO:0000256" key="3">
    <source>
        <dbReference type="ARBA" id="ARBA00022692"/>
    </source>
</evidence>
<gene>
    <name evidence="9" type="ORF">ENSA7_63580</name>
</gene>
<evidence type="ECO:0000256" key="7">
    <source>
        <dbReference type="SAM" id="Phobius"/>
    </source>
</evidence>
<evidence type="ECO:0000256" key="2">
    <source>
        <dbReference type="ARBA" id="ARBA00022475"/>
    </source>
</evidence>
<keyword evidence="5 7" id="KW-0472">Membrane</keyword>
<accession>A0A2S9Y2K8</accession>
<evidence type="ECO:0000256" key="5">
    <source>
        <dbReference type="ARBA" id="ARBA00023136"/>
    </source>
</evidence>
<dbReference type="AlphaFoldDB" id="A0A2S9Y2K8"/>
<comment type="caution">
    <text evidence="9">The sequence shown here is derived from an EMBL/GenBank/DDBJ whole genome shotgun (WGS) entry which is preliminary data.</text>
</comment>
<feature type="transmembrane region" description="Helical" evidence="7">
    <location>
        <begin position="406"/>
        <end position="428"/>
    </location>
</feature>
<sequence>MIVLALLLAGVSLLYGAQIRVDTDLRALLPKTAPSVVALDTIEARKGSAERLVVAVESPDEQANAIMIDELAAEVSSWSETSGVSIHRDFTPLRDHALYFLELAQIDELRETLTDQRKQAVAGALGPGLTGDPIDIEAIQGDDWDAPTDQAALDEGAPPSTPPAAAEPGFDLDRFLTEQREAAGAHGQLSNKELQLIWPGENEAGEIVWEPRIGEPYASETGDIRVLQASLSIPATDVEFAQEVVARIEARVAAAKARGVAVDARVEVVAAYDVSKEVDTIVRDAARATWISATLIIAVLGLGFWSARALVLVLVPVAVSMAVTLAVATAVYGELNALTVFLFAVLLGMGVDFGVHLYAQRQAQGRDADWPAVVSANLRPLTATMLTTVGCLVALRLAEFQAFREFGVISALGVTICFVFALVLVPVIDSLLGPLRRVTRVGRAGTPGLRVPAKLLRPLQVARVALLVGLAVFGMLGAPKLGFERDTRALRSQTAATTHTINYGATGGRCAKTLALLADDPAELDLVVARMQAEQTKLLPGAVETGAPRTPWVREVYSLRTLMPTDQLAKQRSIAPLIELTNGFLAELPELDAQAQQHRSHLEALERLSKAKPLEVSELPDWAVEPFTEKDGRSDRIAHACLDIAGWSIDELIAVRDRLDVLTEGTDVLAADSRLVFADLMALVEHDARRLPIWALLIMLVFIALDLRRLIPTLICAASLGLGLILTLGIMGEWPLRLNFFNIVVMPAVVGLGIDASIHLWHARTGTNLGATSRAAMLATLTTVAGFSGLLAADHLGLRSIGEVGILALSVCVGVAFLVLYPLRAETR</sequence>
<evidence type="ECO:0000313" key="9">
    <source>
        <dbReference type="EMBL" id="PRP99316.1"/>
    </source>
</evidence>
<keyword evidence="3 7" id="KW-0812">Transmembrane</keyword>
<reference evidence="9 10" key="1">
    <citation type="submission" date="2018-03" db="EMBL/GenBank/DDBJ databases">
        <title>Draft Genome Sequences of the Obligatory Marine Myxobacteria Enhygromyxa salina SWB007.</title>
        <authorList>
            <person name="Poehlein A."/>
            <person name="Moghaddam J.A."/>
            <person name="Harms H."/>
            <person name="Alanjari M."/>
            <person name="Koenig G.M."/>
            <person name="Daniel R."/>
            <person name="Schaeberle T.F."/>
        </authorList>
    </citation>
    <scope>NUCLEOTIDE SEQUENCE [LARGE SCALE GENOMIC DNA]</scope>
    <source>
        <strain evidence="9 10">SWB007</strain>
    </source>
</reference>
<evidence type="ECO:0000256" key="4">
    <source>
        <dbReference type="ARBA" id="ARBA00022989"/>
    </source>
</evidence>
<keyword evidence="4 7" id="KW-1133">Transmembrane helix</keyword>
<dbReference type="InterPro" id="IPR004869">
    <property type="entry name" value="MMPL_dom"/>
</dbReference>
<dbReference type="GO" id="GO:0005886">
    <property type="term" value="C:plasma membrane"/>
    <property type="evidence" value="ECO:0007669"/>
    <property type="project" value="UniProtKB-SubCell"/>
</dbReference>
<dbReference type="Pfam" id="PF03176">
    <property type="entry name" value="MMPL"/>
    <property type="match status" value="1"/>
</dbReference>
<dbReference type="InterPro" id="IPR050545">
    <property type="entry name" value="Mycobact_MmpL"/>
</dbReference>
<dbReference type="PANTHER" id="PTHR33406">
    <property type="entry name" value="MEMBRANE PROTEIN MJ1562-RELATED"/>
    <property type="match status" value="1"/>
</dbReference>
<comment type="subcellular location">
    <subcellularLocation>
        <location evidence="1">Cell membrane</location>
        <topology evidence="1">Multi-pass membrane protein</topology>
    </subcellularLocation>
</comment>
<feature type="transmembrane region" description="Helical" evidence="7">
    <location>
        <begin position="775"/>
        <end position="793"/>
    </location>
</feature>
<proteinExistence type="predicted"/>
<feature type="transmembrane region" description="Helical" evidence="7">
    <location>
        <begin position="740"/>
        <end position="763"/>
    </location>
</feature>
<feature type="domain" description="Membrane transport protein MMPL" evidence="8">
    <location>
        <begin position="240"/>
        <end position="436"/>
    </location>
</feature>
<feature type="transmembrane region" description="Helical" evidence="7">
    <location>
        <begin position="288"/>
        <end position="305"/>
    </location>
</feature>
<dbReference type="EMBL" id="PVNL01000121">
    <property type="protein sequence ID" value="PRP99316.1"/>
    <property type="molecule type" value="Genomic_DNA"/>
</dbReference>
<organism evidence="9 10">
    <name type="scientific">Enhygromyxa salina</name>
    <dbReference type="NCBI Taxonomy" id="215803"/>
    <lineage>
        <taxon>Bacteria</taxon>
        <taxon>Pseudomonadati</taxon>
        <taxon>Myxococcota</taxon>
        <taxon>Polyangia</taxon>
        <taxon>Nannocystales</taxon>
        <taxon>Nannocystaceae</taxon>
        <taxon>Enhygromyxa</taxon>
    </lineage>
</organism>
<feature type="transmembrane region" description="Helical" evidence="7">
    <location>
        <begin position="464"/>
        <end position="483"/>
    </location>
</feature>
<feature type="region of interest" description="Disordered" evidence="6">
    <location>
        <begin position="146"/>
        <end position="169"/>
    </location>
</feature>
<feature type="transmembrane region" description="Helical" evidence="7">
    <location>
        <begin position="805"/>
        <end position="823"/>
    </location>
</feature>
<feature type="transmembrane region" description="Helical" evidence="7">
    <location>
        <begin position="691"/>
        <end position="707"/>
    </location>
</feature>
<evidence type="ECO:0000313" key="10">
    <source>
        <dbReference type="Proteomes" id="UP000238823"/>
    </source>
</evidence>
<dbReference type="PANTHER" id="PTHR33406:SF13">
    <property type="entry name" value="MEMBRANE PROTEIN YDFJ"/>
    <property type="match status" value="1"/>
</dbReference>
<feature type="transmembrane region" description="Helical" evidence="7">
    <location>
        <begin position="338"/>
        <end position="359"/>
    </location>
</feature>
<name>A0A2S9Y2K8_9BACT</name>
<dbReference type="SUPFAM" id="SSF82866">
    <property type="entry name" value="Multidrug efflux transporter AcrB transmembrane domain"/>
    <property type="match status" value="2"/>
</dbReference>
<keyword evidence="2" id="KW-1003">Cell membrane</keyword>
<feature type="transmembrane region" description="Helical" evidence="7">
    <location>
        <begin position="310"/>
        <end position="332"/>
    </location>
</feature>
<dbReference type="Gene3D" id="1.20.1640.10">
    <property type="entry name" value="Multidrug efflux transporter AcrB transmembrane domain"/>
    <property type="match status" value="2"/>
</dbReference>
<protein>
    <submittedName>
        <fullName evidence="9">MMPL family protein</fullName>
    </submittedName>
</protein>